<proteinExistence type="predicted"/>
<dbReference type="RefSeq" id="WP_386766028.1">
    <property type="nucleotide sequence ID" value="NZ_JBHSTI010000008.1"/>
</dbReference>
<keyword evidence="4" id="KW-1185">Reference proteome</keyword>
<evidence type="ECO:0000256" key="1">
    <source>
        <dbReference type="SAM" id="MobiDB-lite"/>
    </source>
</evidence>
<feature type="transmembrane region" description="Helical" evidence="2">
    <location>
        <begin position="77"/>
        <end position="99"/>
    </location>
</feature>
<reference evidence="4" key="1">
    <citation type="journal article" date="2019" name="Int. J. Syst. Evol. Microbiol.">
        <title>The Global Catalogue of Microorganisms (GCM) 10K type strain sequencing project: providing services to taxonomists for standard genome sequencing and annotation.</title>
        <authorList>
            <consortium name="The Broad Institute Genomics Platform"/>
            <consortium name="The Broad Institute Genome Sequencing Center for Infectious Disease"/>
            <person name="Wu L."/>
            <person name="Ma J."/>
        </authorList>
    </citation>
    <scope>NUCLEOTIDE SEQUENCE [LARGE SCALE GENOMIC DNA]</scope>
    <source>
        <strain evidence="4">CGMCC 4.7317</strain>
    </source>
</reference>
<protein>
    <submittedName>
        <fullName evidence="3">Uncharacterized protein</fullName>
    </submittedName>
</protein>
<evidence type="ECO:0000256" key="2">
    <source>
        <dbReference type="SAM" id="Phobius"/>
    </source>
</evidence>
<feature type="region of interest" description="Disordered" evidence="1">
    <location>
        <begin position="23"/>
        <end position="46"/>
    </location>
</feature>
<comment type="caution">
    <text evidence="3">The sequence shown here is derived from an EMBL/GenBank/DDBJ whole genome shotgun (WGS) entry which is preliminary data.</text>
</comment>
<gene>
    <name evidence="3" type="ORF">ACFQGU_09480</name>
</gene>
<dbReference type="EMBL" id="JBHSTI010000008">
    <property type="protein sequence ID" value="MFC6238110.1"/>
    <property type="molecule type" value="Genomic_DNA"/>
</dbReference>
<evidence type="ECO:0000313" key="4">
    <source>
        <dbReference type="Proteomes" id="UP001596138"/>
    </source>
</evidence>
<dbReference type="Proteomes" id="UP001596138">
    <property type="component" value="Unassembled WGS sequence"/>
</dbReference>
<evidence type="ECO:0000313" key="3">
    <source>
        <dbReference type="EMBL" id="MFC6238110.1"/>
    </source>
</evidence>
<accession>A0ABW1T1V9</accession>
<organism evidence="3 4">
    <name type="scientific">Longivirga aurantiaca</name>
    <dbReference type="NCBI Taxonomy" id="1837743"/>
    <lineage>
        <taxon>Bacteria</taxon>
        <taxon>Bacillati</taxon>
        <taxon>Actinomycetota</taxon>
        <taxon>Actinomycetes</taxon>
        <taxon>Sporichthyales</taxon>
        <taxon>Sporichthyaceae</taxon>
        <taxon>Longivirga</taxon>
    </lineage>
</organism>
<keyword evidence="2" id="KW-1133">Transmembrane helix</keyword>
<name>A0ABW1T1V9_9ACTN</name>
<keyword evidence="2" id="KW-0472">Membrane</keyword>
<sequence length="105" mass="11050">MSTDRGDSPARGWAASDLSRILPNGTLQQPTEAVPTQYDTTGGDLDRVVGGPAVLTPLPRPRAVPKKAATSGLQLGIVGRSFVGIAMAVAFGFMLYTAWHNIVGW</sequence>
<keyword evidence="2" id="KW-0812">Transmembrane</keyword>